<dbReference type="SUPFAM" id="SSF52047">
    <property type="entry name" value="RNI-like"/>
    <property type="match status" value="1"/>
</dbReference>
<dbReference type="EMBL" id="GG679899">
    <property type="protein sequence ID" value="EER07274.1"/>
    <property type="molecule type" value="Genomic_DNA"/>
</dbReference>
<proteinExistence type="predicted"/>
<accession>C5L712</accession>
<protein>
    <submittedName>
        <fullName evidence="1">Uncharacterized protein</fullName>
    </submittedName>
</protein>
<dbReference type="GeneID" id="9060043"/>
<dbReference type="AlphaFoldDB" id="C5L712"/>
<dbReference type="RefSeq" id="XP_002775458.1">
    <property type="nucleotide sequence ID" value="XM_002775412.1"/>
</dbReference>
<evidence type="ECO:0000313" key="2">
    <source>
        <dbReference type="Proteomes" id="UP000007800"/>
    </source>
</evidence>
<dbReference type="Gene3D" id="3.80.10.10">
    <property type="entry name" value="Ribonuclease Inhibitor"/>
    <property type="match status" value="1"/>
</dbReference>
<dbReference type="Proteomes" id="UP000007800">
    <property type="component" value="Unassembled WGS sequence"/>
</dbReference>
<organism evidence="2">
    <name type="scientific">Perkinsus marinus (strain ATCC 50983 / TXsc)</name>
    <dbReference type="NCBI Taxonomy" id="423536"/>
    <lineage>
        <taxon>Eukaryota</taxon>
        <taxon>Sar</taxon>
        <taxon>Alveolata</taxon>
        <taxon>Perkinsozoa</taxon>
        <taxon>Perkinsea</taxon>
        <taxon>Perkinsida</taxon>
        <taxon>Perkinsidae</taxon>
        <taxon>Perkinsus</taxon>
    </lineage>
</organism>
<gene>
    <name evidence="1" type="ORF">Pmar_PMAR020433</name>
</gene>
<dbReference type="OrthoDB" id="201274at2759"/>
<evidence type="ECO:0000313" key="1">
    <source>
        <dbReference type="EMBL" id="EER07274.1"/>
    </source>
</evidence>
<keyword evidence="2" id="KW-1185">Reference proteome</keyword>
<reference evidence="1 2" key="1">
    <citation type="submission" date="2008-07" db="EMBL/GenBank/DDBJ databases">
        <authorList>
            <person name="El-Sayed N."/>
            <person name="Caler E."/>
            <person name="Inman J."/>
            <person name="Amedeo P."/>
            <person name="Hass B."/>
            <person name="Wortman J."/>
        </authorList>
    </citation>
    <scope>NUCLEOTIDE SEQUENCE [LARGE SCALE GENOMIC DNA]</scope>
    <source>
        <strain evidence="2">ATCC 50983 / TXsc</strain>
    </source>
</reference>
<dbReference type="InterPro" id="IPR032675">
    <property type="entry name" value="LRR_dom_sf"/>
</dbReference>
<sequence>MQVVPLAPQGLNTSSQFESGTGVRWLGSGELKIEMAGAWAGTEGKWRFIAINRWLEWLDASYLDTWPWGSPPLVLDMDLSRNDLTDEEFKWILLHLDRGPANVQRLRASFNQLTEKCVDALVGMLDIGNEQRVAELHLNGNSLGNRGVSAVLTAVATSSRHQHGSAVAHELPPLWLRVDDNSTDCEAELVSSIFQPGEYCMATLPASCTPDICGNGALVHLFNFGRQELPTGS</sequence>
<dbReference type="InParanoid" id="C5L712"/>
<name>C5L712_PERM5</name>